<evidence type="ECO:0000313" key="2">
    <source>
        <dbReference type="Proteomes" id="UP000236161"/>
    </source>
</evidence>
<protein>
    <submittedName>
        <fullName evidence="1">Pentatricopeptide repeat-containing protein</fullName>
    </submittedName>
</protein>
<dbReference type="OrthoDB" id="185373at2759"/>
<proteinExistence type="predicted"/>
<accession>A0A2I0AMM7</accession>
<keyword evidence="2" id="KW-1185">Reference proteome</keyword>
<reference evidence="1 2" key="1">
    <citation type="journal article" date="2017" name="Nature">
        <title>The Apostasia genome and the evolution of orchids.</title>
        <authorList>
            <person name="Zhang G.Q."/>
            <person name="Liu K.W."/>
            <person name="Li Z."/>
            <person name="Lohaus R."/>
            <person name="Hsiao Y.Y."/>
            <person name="Niu S.C."/>
            <person name="Wang J.Y."/>
            <person name="Lin Y.C."/>
            <person name="Xu Q."/>
            <person name="Chen L.J."/>
            <person name="Yoshida K."/>
            <person name="Fujiwara S."/>
            <person name="Wang Z.W."/>
            <person name="Zhang Y.Q."/>
            <person name="Mitsuda N."/>
            <person name="Wang M."/>
            <person name="Liu G.H."/>
            <person name="Pecoraro L."/>
            <person name="Huang H.X."/>
            <person name="Xiao X.J."/>
            <person name="Lin M."/>
            <person name="Wu X.Y."/>
            <person name="Wu W.L."/>
            <person name="Chen Y.Y."/>
            <person name="Chang S.B."/>
            <person name="Sakamoto S."/>
            <person name="Ohme-Takagi M."/>
            <person name="Yagi M."/>
            <person name="Zeng S.J."/>
            <person name="Shen C.Y."/>
            <person name="Yeh C.M."/>
            <person name="Luo Y.B."/>
            <person name="Tsai W.C."/>
            <person name="Van de Peer Y."/>
            <person name="Liu Z.J."/>
        </authorList>
    </citation>
    <scope>NUCLEOTIDE SEQUENCE [LARGE SCALE GENOMIC DNA]</scope>
    <source>
        <strain evidence="2">cv. Shenzhen</strain>
        <tissue evidence="1">Stem</tissue>
    </source>
</reference>
<sequence length="92" mass="10227">MECSPVTAVIISEAVLVFVEMKRDWVPDEPVYGLLLDSGEKPAMSKELQAWYPSDDQLKVLRPKNTPTCNFSYLSVPIFGAAAISPRPRDTV</sequence>
<dbReference type="EMBL" id="KZ451969">
    <property type="protein sequence ID" value="PKA56812.1"/>
    <property type="molecule type" value="Genomic_DNA"/>
</dbReference>
<gene>
    <name evidence="1" type="ORF">AXF42_Ash002115</name>
</gene>
<dbReference type="Proteomes" id="UP000236161">
    <property type="component" value="Unassembled WGS sequence"/>
</dbReference>
<name>A0A2I0AMM7_9ASPA</name>
<organism evidence="1 2">
    <name type="scientific">Apostasia shenzhenica</name>
    <dbReference type="NCBI Taxonomy" id="1088818"/>
    <lineage>
        <taxon>Eukaryota</taxon>
        <taxon>Viridiplantae</taxon>
        <taxon>Streptophyta</taxon>
        <taxon>Embryophyta</taxon>
        <taxon>Tracheophyta</taxon>
        <taxon>Spermatophyta</taxon>
        <taxon>Magnoliopsida</taxon>
        <taxon>Liliopsida</taxon>
        <taxon>Asparagales</taxon>
        <taxon>Orchidaceae</taxon>
        <taxon>Apostasioideae</taxon>
        <taxon>Apostasia</taxon>
    </lineage>
</organism>
<dbReference type="AlphaFoldDB" id="A0A2I0AMM7"/>
<evidence type="ECO:0000313" key="1">
    <source>
        <dbReference type="EMBL" id="PKA56812.1"/>
    </source>
</evidence>